<organism evidence="7 8">
    <name type="scientific">Oryzomicrobium terrae</name>
    <dbReference type="NCBI Taxonomy" id="1735038"/>
    <lineage>
        <taxon>Bacteria</taxon>
        <taxon>Pseudomonadati</taxon>
        <taxon>Pseudomonadota</taxon>
        <taxon>Betaproteobacteria</taxon>
        <taxon>Rhodocyclales</taxon>
        <taxon>Rhodocyclaceae</taxon>
        <taxon>Oryzomicrobium</taxon>
    </lineage>
</organism>
<evidence type="ECO:0000256" key="2">
    <source>
        <dbReference type="ARBA" id="ARBA00022475"/>
    </source>
</evidence>
<feature type="transmembrane region" description="Helical" evidence="6">
    <location>
        <begin position="52"/>
        <end position="74"/>
    </location>
</feature>
<dbReference type="GO" id="GO:0005886">
    <property type="term" value="C:plasma membrane"/>
    <property type="evidence" value="ECO:0007669"/>
    <property type="project" value="UniProtKB-SubCell"/>
</dbReference>
<dbReference type="EMBL" id="CP022579">
    <property type="protein sequence ID" value="QEL65387.1"/>
    <property type="molecule type" value="Genomic_DNA"/>
</dbReference>
<dbReference type="KEGG" id="otr:OTERR_19110"/>
<keyword evidence="4 6" id="KW-1133">Transmembrane helix</keyword>
<evidence type="ECO:0000256" key="3">
    <source>
        <dbReference type="ARBA" id="ARBA00022692"/>
    </source>
</evidence>
<dbReference type="AlphaFoldDB" id="A0A5C1EB15"/>
<feature type="transmembrane region" description="Helical" evidence="6">
    <location>
        <begin position="475"/>
        <end position="496"/>
    </location>
</feature>
<keyword evidence="5 6" id="KW-0472">Membrane</keyword>
<feature type="transmembrane region" description="Helical" evidence="6">
    <location>
        <begin position="133"/>
        <end position="156"/>
    </location>
</feature>
<evidence type="ECO:0000313" key="7">
    <source>
        <dbReference type="EMBL" id="QEL65387.1"/>
    </source>
</evidence>
<feature type="transmembrane region" description="Helical" evidence="6">
    <location>
        <begin position="360"/>
        <end position="384"/>
    </location>
</feature>
<keyword evidence="8" id="KW-1185">Reference proteome</keyword>
<name>A0A5C1EB15_9RHOO</name>
<feature type="transmembrane region" description="Helical" evidence="6">
    <location>
        <begin position="177"/>
        <end position="201"/>
    </location>
</feature>
<sequence>MAATMNMGVPYTLGRARSSLIHFGLGKVAAALTGLVLLLVLVRALAPRDYGAYVALLAFLEIFYLLTGWGLSTIAQRYVAEYRVKASPGRFRTFILRLLALRLALALGFVALIAGVALAGLEQGWIAREGPVAALGGPLLGGTVALLVAGVMVRFLDELFAALLMQGATQGLLFLRNAVRLAALVALMGGGPVALHALVLLEALVQLGSVVLGAGLLAGHLHSNAVSGGDPHYANPRLASVSLRFFLVQALGQLYGADILKLLTTRLLGVTQTAVFGFAQAFADIIRSYLPAYLLTGWIRPLLVARYVERRDTAELAWLAGLALKLNLFVLAPVAVFFALDGRAFAALLSGGRYGDAGAMLFWLVLLVAVQSVHLVLGLVAVTLERAGANIVATLLAGLALPFALVLAPRFGLPGVAWSLIGGELLWCATVALSLARHGLLPLQVLVGGWLRLLVATGAAYLLTTALLPGPAVGGWALLGHGLLAGASFLTLAAGLKPFTGRERDVLGKVLPLRWWFW</sequence>
<dbReference type="PANTHER" id="PTHR30250:SF11">
    <property type="entry name" value="O-ANTIGEN TRANSPORTER-RELATED"/>
    <property type="match status" value="1"/>
</dbReference>
<evidence type="ECO:0000256" key="6">
    <source>
        <dbReference type="SAM" id="Phobius"/>
    </source>
</evidence>
<accession>A0A5C1EB15</accession>
<feature type="transmembrane region" description="Helical" evidence="6">
    <location>
        <begin position="391"/>
        <end position="411"/>
    </location>
</feature>
<protein>
    <recommendedName>
        <fullName evidence="9">Polysaccharide biosynthesis protein C-terminal domain-containing protein</fullName>
    </recommendedName>
</protein>
<evidence type="ECO:0000256" key="4">
    <source>
        <dbReference type="ARBA" id="ARBA00022989"/>
    </source>
</evidence>
<evidence type="ECO:0000313" key="8">
    <source>
        <dbReference type="Proteomes" id="UP000323671"/>
    </source>
</evidence>
<proteinExistence type="predicted"/>
<evidence type="ECO:0000256" key="5">
    <source>
        <dbReference type="ARBA" id="ARBA00023136"/>
    </source>
</evidence>
<dbReference type="Proteomes" id="UP000323671">
    <property type="component" value="Chromosome"/>
</dbReference>
<dbReference type="RefSeq" id="WP_149425631.1">
    <property type="nucleotide sequence ID" value="NZ_CP022579.1"/>
</dbReference>
<dbReference type="PANTHER" id="PTHR30250">
    <property type="entry name" value="PST FAMILY PREDICTED COLANIC ACID TRANSPORTER"/>
    <property type="match status" value="1"/>
</dbReference>
<feature type="transmembrane region" description="Helical" evidence="6">
    <location>
        <begin position="94"/>
        <end position="121"/>
    </location>
</feature>
<dbReference type="InterPro" id="IPR050833">
    <property type="entry name" value="Poly_Biosynth_Transport"/>
</dbReference>
<feature type="transmembrane region" description="Helical" evidence="6">
    <location>
        <begin position="316"/>
        <end position="340"/>
    </location>
</feature>
<evidence type="ECO:0008006" key="9">
    <source>
        <dbReference type="Google" id="ProtNLM"/>
    </source>
</evidence>
<gene>
    <name evidence="7" type="ORF">OTERR_19110</name>
</gene>
<keyword evidence="2" id="KW-1003">Cell membrane</keyword>
<reference evidence="7 8" key="1">
    <citation type="submission" date="2017-07" db="EMBL/GenBank/DDBJ databases">
        <title>Complete genome sequence of Oryzomicrobium terrae TPP412.</title>
        <authorList>
            <person name="Chiu L.-W."/>
            <person name="Lo K.-J."/>
            <person name="Tsai Y.-M."/>
            <person name="Lin S.-S."/>
            <person name="Kuo C.-H."/>
            <person name="Liu C.-T."/>
        </authorList>
    </citation>
    <scope>NUCLEOTIDE SEQUENCE [LARGE SCALE GENOMIC DNA]</scope>
    <source>
        <strain evidence="7 8">TPP412</strain>
    </source>
</reference>
<feature type="transmembrane region" description="Helical" evidence="6">
    <location>
        <begin position="417"/>
        <end position="436"/>
    </location>
</feature>
<keyword evidence="3 6" id="KW-0812">Transmembrane</keyword>
<feature type="transmembrane region" description="Helical" evidence="6">
    <location>
        <begin position="443"/>
        <end position="463"/>
    </location>
</feature>
<evidence type="ECO:0000256" key="1">
    <source>
        <dbReference type="ARBA" id="ARBA00004651"/>
    </source>
</evidence>
<comment type="subcellular location">
    <subcellularLocation>
        <location evidence="1">Cell membrane</location>
        <topology evidence="1">Multi-pass membrane protein</topology>
    </subcellularLocation>
</comment>
<feature type="transmembrane region" description="Helical" evidence="6">
    <location>
        <begin position="20"/>
        <end position="46"/>
    </location>
</feature>